<dbReference type="InterPro" id="IPR011141">
    <property type="entry name" value="Polyketide_synthase_type-III"/>
</dbReference>
<evidence type="ECO:0000256" key="1">
    <source>
        <dbReference type="ARBA" id="ARBA00005531"/>
    </source>
</evidence>
<accession>A0A9Q0JJC4</accession>
<dbReference type="InterPro" id="IPR018088">
    <property type="entry name" value="Chalcone/stilbene_synthase_AS"/>
</dbReference>
<dbReference type="PROSITE" id="PS00441">
    <property type="entry name" value="CHALCONE_SYNTH"/>
    <property type="match status" value="1"/>
</dbReference>
<gene>
    <name evidence="7" type="ORF">Tsubulata_017406</name>
</gene>
<reference evidence="7" key="1">
    <citation type="submission" date="2022-02" db="EMBL/GenBank/DDBJ databases">
        <authorList>
            <person name="Henning P.M."/>
            <person name="McCubbin A.G."/>
            <person name="Shore J.S."/>
        </authorList>
    </citation>
    <scope>NUCLEOTIDE SEQUENCE</scope>
    <source>
        <strain evidence="7">F60SS</strain>
        <tissue evidence="7">Leaves</tissue>
    </source>
</reference>
<dbReference type="FunFam" id="3.40.47.10:FF:000014">
    <property type="entry name" value="Chalcone synthase 1"/>
    <property type="match status" value="1"/>
</dbReference>
<dbReference type="InterPro" id="IPR001099">
    <property type="entry name" value="Chalcone/stilbene_synt_N"/>
</dbReference>
<evidence type="ECO:0000313" key="7">
    <source>
        <dbReference type="EMBL" id="KAJ4843779.1"/>
    </source>
</evidence>
<keyword evidence="3 4" id="KW-0012">Acyltransferase</keyword>
<dbReference type="SUPFAM" id="SSF53901">
    <property type="entry name" value="Thiolase-like"/>
    <property type="match status" value="2"/>
</dbReference>
<proteinExistence type="inferred from homology"/>
<dbReference type="PANTHER" id="PTHR11877">
    <property type="entry name" value="HYDROXYMETHYLGLUTARYL-COA SYNTHASE"/>
    <property type="match status" value="1"/>
</dbReference>
<feature type="domain" description="Chalcone/stilbene synthase N-terminal" evidence="5">
    <location>
        <begin position="50"/>
        <end position="273"/>
    </location>
</feature>
<evidence type="ECO:0000259" key="5">
    <source>
        <dbReference type="Pfam" id="PF00195"/>
    </source>
</evidence>
<evidence type="ECO:0008006" key="9">
    <source>
        <dbReference type="Google" id="ProtNLM"/>
    </source>
</evidence>
<keyword evidence="8" id="KW-1185">Reference proteome</keyword>
<dbReference type="OrthoDB" id="329835at2759"/>
<name>A0A9Q0JJC4_9ROSI</name>
<protein>
    <recommendedName>
        <fullName evidence="9">Chalcone synthase</fullName>
    </recommendedName>
</protein>
<evidence type="ECO:0000256" key="4">
    <source>
        <dbReference type="RuleBase" id="RU003633"/>
    </source>
</evidence>
<dbReference type="Gene3D" id="3.40.47.10">
    <property type="match status" value="2"/>
</dbReference>
<dbReference type="GO" id="GO:0016747">
    <property type="term" value="F:acyltransferase activity, transferring groups other than amino-acyl groups"/>
    <property type="evidence" value="ECO:0007669"/>
    <property type="project" value="InterPro"/>
</dbReference>
<dbReference type="Pfam" id="PF02797">
    <property type="entry name" value="Chal_sti_synt_C"/>
    <property type="match status" value="1"/>
</dbReference>
<dbReference type="PANTHER" id="PTHR11877:SF14">
    <property type="entry name" value="CHALCONE SYNTHASE"/>
    <property type="match status" value="1"/>
</dbReference>
<sequence>MLTKTRQAMKIAIMDRKRAGLVVAKLQHSLLCSYSMIHKDIRQMSTKNVEEIRKAQRAEGPATILGIGTATPSNCILQADYPDHYFRVTKSEHMIELKEKFMRMCEKSMIKKRYFYLNEAILRENPNMCAHIAPSLDARRDMIMEEVPRLGQEAARKAIQEWGQPISKITHIVFCTLAGMELPGFDYHLIKQLGLDPSVKRVMLYQQGCFAGGTVLRIAKDLAENNRGARVLVVCSEATVALFRGPSQTHLDSLVIQAAFGDGAAAVIVGADPDDTSLERPLFQLVSASQTILPCSDEGSIGHGQVSEVGITFNMSKNVPLITSNNIEKRLEEAFTPLGIKDWNSIFWIAHPGGPAILDHIEAKLGLKEERLRATRQVLSEYGIMISSTVLFIMDEMRKKSMEEGKATAGEGLEWGVLFGFGPGFTVETVVLHSLPINQTATPHDKSTNRLN</sequence>
<dbReference type="InterPro" id="IPR012328">
    <property type="entry name" value="Chalcone/stilbene_synt_C"/>
</dbReference>
<dbReference type="InterPro" id="IPR016039">
    <property type="entry name" value="Thiolase-like"/>
</dbReference>
<evidence type="ECO:0000256" key="3">
    <source>
        <dbReference type="ARBA" id="ARBA00023315"/>
    </source>
</evidence>
<organism evidence="7 8">
    <name type="scientific">Turnera subulata</name>
    <dbReference type="NCBI Taxonomy" id="218843"/>
    <lineage>
        <taxon>Eukaryota</taxon>
        <taxon>Viridiplantae</taxon>
        <taxon>Streptophyta</taxon>
        <taxon>Embryophyta</taxon>
        <taxon>Tracheophyta</taxon>
        <taxon>Spermatophyta</taxon>
        <taxon>Magnoliopsida</taxon>
        <taxon>eudicotyledons</taxon>
        <taxon>Gunneridae</taxon>
        <taxon>Pentapetalae</taxon>
        <taxon>rosids</taxon>
        <taxon>fabids</taxon>
        <taxon>Malpighiales</taxon>
        <taxon>Passifloraceae</taxon>
        <taxon>Turnera</taxon>
    </lineage>
</organism>
<dbReference type="Pfam" id="PF00195">
    <property type="entry name" value="Chal_sti_synt_N"/>
    <property type="match status" value="1"/>
</dbReference>
<evidence type="ECO:0000313" key="8">
    <source>
        <dbReference type="Proteomes" id="UP001141552"/>
    </source>
</evidence>
<comment type="similarity">
    <text evidence="1 4">Belongs to the thiolase-like superfamily. Chalcone/stilbene synthases family.</text>
</comment>
<dbReference type="EMBL" id="JAKUCV010002143">
    <property type="protein sequence ID" value="KAJ4843779.1"/>
    <property type="molecule type" value="Genomic_DNA"/>
</dbReference>
<dbReference type="GO" id="GO:0030639">
    <property type="term" value="P:polyketide biosynthetic process"/>
    <property type="evidence" value="ECO:0007669"/>
    <property type="project" value="TreeGrafter"/>
</dbReference>
<evidence type="ECO:0000256" key="2">
    <source>
        <dbReference type="ARBA" id="ARBA00022679"/>
    </source>
</evidence>
<dbReference type="CDD" id="cd00831">
    <property type="entry name" value="CHS_like"/>
    <property type="match status" value="1"/>
</dbReference>
<comment type="caution">
    <text evidence="7">The sequence shown here is derived from an EMBL/GenBank/DDBJ whole genome shotgun (WGS) entry which is preliminary data.</text>
</comment>
<dbReference type="FunFam" id="3.40.47.10:FF:000025">
    <property type="entry name" value="Chalcone synthase 2"/>
    <property type="match status" value="1"/>
</dbReference>
<dbReference type="AlphaFoldDB" id="A0A9Q0JJC4"/>
<evidence type="ECO:0000259" key="6">
    <source>
        <dbReference type="Pfam" id="PF02797"/>
    </source>
</evidence>
<dbReference type="Proteomes" id="UP001141552">
    <property type="component" value="Unassembled WGS sequence"/>
</dbReference>
<keyword evidence="2 4" id="KW-0808">Transferase</keyword>
<feature type="domain" description="Chalcone/stilbene synthase C-terminal" evidence="6">
    <location>
        <begin position="284"/>
        <end position="436"/>
    </location>
</feature>
<reference evidence="7" key="2">
    <citation type="journal article" date="2023" name="Plants (Basel)">
        <title>Annotation of the Turnera subulata (Passifloraceae) Draft Genome Reveals the S-Locus Evolved after the Divergence of Turneroideae from Passifloroideae in a Stepwise Manner.</title>
        <authorList>
            <person name="Henning P.M."/>
            <person name="Roalson E.H."/>
            <person name="Mir W."/>
            <person name="McCubbin A.G."/>
            <person name="Shore J.S."/>
        </authorList>
    </citation>
    <scope>NUCLEOTIDE SEQUENCE</scope>
    <source>
        <strain evidence="7">F60SS</strain>
    </source>
</reference>